<dbReference type="EMBL" id="CAIHOM010000003">
    <property type="protein sequence ID" value="CAC7015377.1"/>
    <property type="molecule type" value="Genomic_DNA"/>
</dbReference>
<dbReference type="AlphaFoldDB" id="A0AAN1ZRB5"/>
<accession>A0AAN1ZRB5</accession>
<comment type="caution">
    <text evidence="2">The sequence shown here is derived from an EMBL/GenBank/DDBJ whole genome shotgun (WGS) entry which is preliminary data.</text>
</comment>
<evidence type="ECO:0000313" key="2">
    <source>
        <dbReference type="EMBL" id="CAC7015377.1"/>
    </source>
</evidence>
<dbReference type="PROSITE" id="PS50801">
    <property type="entry name" value="STAS"/>
    <property type="match status" value="1"/>
</dbReference>
<dbReference type="RefSeq" id="WP_000451335.1">
    <property type="nucleotide sequence ID" value="NZ_BECT01000004.1"/>
</dbReference>
<reference evidence="2 3" key="1">
    <citation type="submission" date="2020-06" db="EMBL/GenBank/DDBJ databases">
        <authorList>
            <consortium name="Pathogen Informatics"/>
        </authorList>
    </citation>
    <scope>NUCLEOTIDE SEQUENCE [LARGE SCALE GENOMIC DNA]</scope>
    <source>
        <strain evidence="2 3">A13</strain>
    </source>
</reference>
<dbReference type="InterPro" id="IPR036513">
    <property type="entry name" value="STAS_dom_sf"/>
</dbReference>
<proteinExistence type="predicted"/>
<sequence length="295" mass="34627">METYKIKMPYYINQNSYYINELNQSMHRALEKVKENDRIILDFTNTEWFNAELTVLLSDYIETFHEKNIHVEVSGLKKAIEIILRKNHFFTYYQVFESLPDKYNTTISFTIHNFNDIEKIDDYIQDSLFTSLSKTINNDFVQYIKENLFEVIHNIRDHSNSNKVFMCGQFYPNKDRLTFAISDIGIGLSKKIKESNKHIKTNEDAILWSFEKGNSTKESLDAGLGLYELHSRLRNKGSLIILTENAFFKLNKNGQYDFVELEDSLIGTVIIINFNINDCLQANSFAIINNENLEW</sequence>
<evidence type="ECO:0000259" key="1">
    <source>
        <dbReference type="PROSITE" id="PS50801"/>
    </source>
</evidence>
<name>A0AAN1ZRB5_STAAU</name>
<dbReference type="Proteomes" id="UP000507485">
    <property type="component" value="Unassembled WGS sequence"/>
</dbReference>
<dbReference type="InterPro" id="IPR002645">
    <property type="entry name" value="STAS_dom"/>
</dbReference>
<feature type="domain" description="STAS" evidence="1">
    <location>
        <begin position="1"/>
        <end position="106"/>
    </location>
</feature>
<dbReference type="SUPFAM" id="SSF52091">
    <property type="entry name" value="SpoIIaa-like"/>
    <property type="match status" value="1"/>
</dbReference>
<evidence type="ECO:0000313" key="3">
    <source>
        <dbReference type="Proteomes" id="UP000507485"/>
    </source>
</evidence>
<protein>
    <recommendedName>
        <fullName evidence="1">STAS domain-containing protein</fullName>
    </recommendedName>
</protein>
<gene>
    <name evidence="2" type="ORF">SAMEA4552975_02212</name>
</gene>
<organism evidence="2 3">
    <name type="scientific">Staphylococcus aureus</name>
    <dbReference type="NCBI Taxonomy" id="1280"/>
    <lineage>
        <taxon>Bacteria</taxon>
        <taxon>Bacillati</taxon>
        <taxon>Bacillota</taxon>
        <taxon>Bacilli</taxon>
        <taxon>Bacillales</taxon>
        <taxon>Staphylococcaceae</taxon>
        <taxon>Staphylococcus</taxon>
    </lineage>
</organism>